<dbReference type="OrthoDB" id="8117927at2759"/>
<organism evidence="2 3">
    <name type="scientific">Eumeta variegata</name>
    <name type="common">Bagworm moth</name>
    <name type="synonym">Eumeta japonica</name>
    <dbReference type="NCBI Taxonomy" id="151549"/>
    <lineage>
        <taxon>Eukaryota</taxon>
        <taxon>Metazoa</taxon>
        <taxon>Ecdysozoa</taxon>
        <taxon>Arthropoda</taxon>
        <taxon>Hexapoda</taxon>
        <taxon>Insecta</taxon>
        <taxon>Pterygota</taxon>
        <taxon>Neoptera</taxon>
        <taxon>Endopterygota</taxon>
        <taxon>Lepidoptera</taxon>
        <taxon>Glossata</taxon>
        <taxon>Ditrysia</taxon>
        <taxon>Tineoidea</taxon>
        <taxon>Psychidae</taxon>
        <taxon>Oiketicinae</taxon>
        <taxon>Eumeta</taxon>
    </lineage>
</organism>
<keyword evidence="3" id="KW-1185">Reference proteome</keyword>
<feature type="transmembrane region" description="Helical" evidence="1">
    <location>
        <begin position="28"/>
        <end position="50"/>
    </location>
</feature>
<dbReference type="AlphaFoldDB" id="A0A4C1SNK5"/>
<dbReference type="EMBL" id="BGZK01000011">
    <property type="protein sequence ID" value="GBP03682.1"/>
    <property type="molecule type" value="Genomic_DNA"/>
</dbReference>
<evidence type="ECO:0000256" key="1">
    <source>
        <dbReference type="SAM" id="Phobius"/>
    </source>
</evidence>
<accession>A0A4C1SNK5</accession>
<evidence type="ECO:0000313" key="3">
    <source>
        <dbReference type="Proteomes" id="UP000299102"/>
    </source>
</evidence>
<name>A0A4C1SNK5_EUMVA</name>
<sequence>MKEFILIHAGGPAGCRIMLLYNNLMTCLTYFMSLFNNLFTVAYGLMAVALHPSAARFTSHVSVRTPTRSYSHGVGDLVPSSTLSYHLQRKTAYRSLRGSSRLQNGYARVNPSVPFYEEEVGGILNYTVEIDEYLERPKFTILPFDIHITKRRTTKKHLQFAHTLSIDTSIPLLPPSPYRVNSPNPESLWPEGLFLPPVEPHTFQIHRATHRSDGEAPRASQPNTRLDKHCGVRAGWQRRAHRPRPAVYTLKCFVTQQLSQSFHSFEMSYHDYLQCICVKIRLQDEKCCHAEVTKLQNAAKQRFLKNRKNSCRTFNMSCSQRIRILKNITSDGGGAAGTYQEQTEKIIVLSGLAILAPPRVYALCLGTSGTALFTALG</sequence>
<keyword evidence="1" id="KW-1133">Transmembrane helix</keyword>
<evidence type="ECO:0000313" key="2">
    <source>
        <dbReference type="EMBL" id="GBP03682.1"/>
    </source>
</evidence>
<gene>
    <name evidence="2" type="ORF">EVAR_2427_1</name>
</gene>
<keyword evidence="1" id="KW-0472">Membrane</keyword>
<comment type="caution">
    <text evidence="2">The sequence shown here is derived from an EMBL/GenBank/DDBJ whole genome shotgun (WGS) entry which is preliminary data.</text>
</comment>
<dbReference type="Proteomes" id="UP000299102">
    <property type="component" value="Unassembled WGS sequence"/>
</dbReference>
<reference evidence="2 3" key="1">
    <citation type="journal article" date="2019" name="Commun. Biol.">
        <title>The bagworm genome reveals a unique fibroin gene that provides high tensile strength.</title>
        <authorList>
            <person name="Kono N."/>
            <person name="Nakamura H."/>
            <person name="Ohtoshi R."/>
            <person name="Tomita M."/>
            <person name="Numata K."/>
            <person name="Arakawa K."/>
        </authorList>
    </citation>
    <scope>NUCLEOTIDE SEQUENCE [LARGE SCALE GENOMIC DNA]</scope>
</reference>
<protein>
    <submittedName>
        <fullName evidence="2">Uncharacterized protein</fullName>
    </submittedName>
</protein>
<proteinExistence type="predicted"/>
<keyword evidence="1" id="KW-0812">Transmembrane</keyword>